<keyword evidence="3" id="KW-1185">Reference proteome</keyword>
<evidence type="ECO:0000256" key="1">
    <source>
        <dbReference type="SAM" id="MobiDB-lite"/>
    </source>
</evidence>
<proteinExistence type="predicted"/>
<dbReference type="Proteomes" id="UP000271162">
    <property type="component" value="Unassembled WGS sequence"/>
</dbReference>
<dbReference type="AlphaFoldDB" id="A0A0N4Y9N0"/>
<protein>
    <submittedName>
        <fullName evidence="2 4">Uncharacterized protein</fullName>
    </submittedName>
</protein>
<evidence type="ECO:0000313" key="2">
    <source>
        <dbReference type="EMBL" id="VDL76622.1"/>
    </source>
</evidence>
<name>A0A0N4Y9N0_NIPBR</name>
<dbReference type="EMBL" id="UYSL01020925">
    <property type="protein sequence ID" value="VDL76622.1"/>
    <property type="molecule type" value="Genomic_DNA"/>
</dbReference>
<reference evidence="2 3" key="2">
    <citation type="submission" date="2018-11" db="EMBL/GenBank/DDBJ databases">
        <authorList>
            <consortium name="Pathogen Informatics"/>
        </authorList>
    </citation>
    <scope>NUCLEOTIDE SEQUENCE [LARGE SCALE GENOMIC DNA]</scope>
</reference>
<evidence type="ECO:0000313" key="4">
    <source>
        <dbReference type="WBParaSite" id="NBR_0001303201-mRNA-1"/>
    </source>
</evidence>
<sequence>MINACRPTMSSGRATGKRVPLAIPERTRADVEEKEDDDVEAKPRNRAAAQATGREKTTPRKQSGLNLATDPHSVVECCVCAKFPVLLRTVASFAFARRRRR</sequence>
<evidence type="ECO:0000313" key="3">
    <source>
        <dbReference type="Proteomes" id="UP000271162"/>
    </source>
</evidence>
<reference evidence="4" key="1">
    <citation type="submission" date="2017-02" db="UniProtKB">
        <authorList>
            <consortium name="WormBaseParasite"/>
        </authorList>
    </citation>
    <scope>IDENTIFICATION</scope>
</reference>
<organism evidence="4">
    <name type="scientific">Nippostrongylus brasiliensis</name>
    <name type="common">Rat hookworm</name>
    <dbReference type="NCBI Taxonomy" id="27835"/>
    <lineage>
        <taxon>Eukaryota</taxon>
        <taxon>Metazoa</taxon>
        <taxon>Ecdysozoa</taxon>
        <taxon>Nematoda</taxon>
        <taxon>Chromadorea</taxon>
        <taxon>Rhabditida</taxon>
        <taxon>Rhabditina</taxon>
        <taxon>Rhabditomorpha</taxon>
        <taxon>Strongyloidea</taxon>
        <taxon>Heligmosomidae</taxon>
        <taxon>Nippostrongylus</taxon>
    </lineage>
</organism>
<accession>A0A0N4Y9N0</accession>
<gene>
    <name evidence="2" type="ORF">NBR_LOCUS13033</name>
</gene>
<dbReference type="WBParaSite" id="NBR_0001303201-mRNA-1">
    <property type="protein sequence ID" value="NBR_0001303201-mRNA-1"/>
    <property type="gene ID" value="NBR_0001303201"/>
</dbReference>
<feature type="region of interest" description="Disordered" evidence="1">
    <location>
        <begin position="1"/>
        <end position="67"/>
    </location>
</feature>